<dbReference type="HAMAP" id="MF_01368">
    <property type="entry name" value="Ribosomal_bL17"/>
    <property type="match status" value="1"/>
</dbReference>
<dbReference type="STRING" id="29559.NPL3_02785"/>
<gene>
    <name evidence="4 8" type="primary">rplQ</name>
    <name evidence="7" type="ORF">JN03_0643</name>
    <name evidence="6" type="ORF">MHSN_01870</name>
    <name evidence="8" type="ORF">NMG93_02100</name>
</gene>
<dbReference type="AlphaFoldDB" id="A0A063YCG2"/>
<dbReference type="NCBIfam" id="TIGR00059">
    <property type="entry name" value="L17"/>
    <property type="match status" value="1"/>
</dbReference>
<keyword evidence="2 4" id="KW-0689">Ribosomal protein</keyword>
<comment type="subunit">
    <text evidence="4">Part of the 50S ribosomal subunit. Contacts protein L32.</text>
</comment>
<dbReference type="GeneID" id="75105267"/>
<evidence type="ECO:0000256" key="3">
    <source>
        <dbReference type="ARBA" id="ARBA00023274"/>
    </source>
</evidence>
<reference evidence="7 10" key="2">
    <citation type="submission" date="2019-03" db="EMBL/GenBank/DDBJ databases">
        <title>Genomic Encyclopedia of Archaeal and Bacterial Type Strains, Phase II (KMG-II): from individual species to whole genera.</title>
        <authorList>
            <person name="Goeker M."/>
        </authorList>
    </citation>
    <scope>NUCLEOTIDE SEQUENCE [LARGE SCALE GENOMIC DNA]</scope>
    <source>
        <strain evidence="7 10">ATCC 25591</strain>
    </source>
</reference>
<comment type="similarity">
    <text evidence="1 4 5">Belongs to the bacterial ribosomal protein bL17 family.</text>
</comment>
<evidence type="ECO:0000313" key="6">
    <source>
        <dbReference type="EMBL" id="ASI53931.1"/>
    </source>
</evidence>
<evidence type="ECO:0000256" key="5">
    <source>
        <dbReference type="RuleBase" id="RU000660"/>
    </source>
</evidence>
<evidence type="ECO:0000256" key="4">
    <source>
        <dbReference type="HAMAP-Rule" id="MF_01368"/>
    </source>
</evidence>
<dbReference type="Proteomes" id="UP000264882">
    <property type="component" value="Chromosome"/>
</dbReference>
<dbReference type="SUPFAM" id="SSF64263">
    <property type="entry name" value="Prokaryotic ribosomal protein L17"/>
    <property type="match status" value="1"/>
</dbReference>
<dbReference type="Pfam" id="PF01196">
    <property type="entry name" value="Ribosomal_L17"/>
    <property type="match status" value="1"/>
</dbReference>
<evidence type="ECO:0000313" key="9">
    <source>
        <dbReference type="Proteomes" id="UP000264882"/>
    </source>
</evidence>
<reference evidence="6 9" key="1">
    <citation type="submission" date="2014-06" db="EMBL/GenBank/DDBJ databases">
        <title>The Whole Genome Sequence of Mycoplasma hyosynoviae strain ATCC 27095.</title>
        <authorList>
            <person name="Calcutt M.J."/>
            <person name="Foecking M.F."/>
        </authorList>
    </citation>
    <scope>NUCLEOTIDE SEQUENCE [LARGE SCALE GENOMIC DNA]</scope>
    <source>
        <strain evidence="6 9">M60</strain>
    </source>
</reference>
<dbReference type="GO" id="GO:0003735">
    <property type="term" value="F:structural constituent of ribosome"/>
    <property type="evidence" value="ECO:0007669"/>
    <property type="project" value="InterPro"/>
</dbReference>
<dbReference type="Proteomes" id="UP001059349">
    <property type="component" value="Chromosome"/>
</dbReference>
<dbReference type="Gene3D" id="3.90.1030.10">
    <property type="entry name" value="Ribosomal protein L17"/>
    <property type="match status" value="1"/>
</dbReference>
<dbReference type="RefSeq" id="WP_036440783.1">
    <property type="nucleotide sequence ID" value="NZ_CP008748.1"/>
</dbReference>
<keyword evidence="9" id="KW-1185">Reference proteome</keyword>
<keyword evidence="3 4" id="KW-0687">Ribonucleoprotein</keyword>
<dbReference type="EMBL" id="SOCH01000007">
    <property type="protein sequence ID" value="TDU95347.1"/>
    <property type="molecule type" value="Genomic_DNA"/>
</dbReference>
<dbReference type="PANTHER" id="PTHR14413:SF16">
    <property type="entry name" value="LARGE RIBOSOMAL SUBUNIT PROTEIN BL17M"/>
    <property type="match status" value="1"/>
</dbReference>
<dbReference type="EMBL" id="CP008748">
    <property type="protein sequence ID" value="ASI53931.1"/>
    <property type="molecule type" value="Genomic_DNA"/>
</dbReference>
<dbReference type="GO" id="GO:0006412">
    <property type="term" value="P:translation"/>
    <property type="evidence" value="ECO:0007669"/>
    <property type="project" value="UniProtKB-UniRule"/>
</dbReference>
<organism evidence="7 10">
    <name type="scientific">Metamycoplasma hyosynoviae</name>
    <dbReference type="NCBI Taxonomy" id="29559"/>
    <lineage>
        <taxon>Bacteria</taxon>
        <taxon>Bacillati</taxon>
        <taxon>Mycoplasmatota</taxon>
        <taxon>Mycoplasmoidales</taxon>
        <taxon>Metamycoplasmataceae</taxon>
        <taxon>Metamycoplasma</taxon>
    </lineage>
</organism>
<dbReference type="OrthoDB" id="9809073at2"/>
<protein>
    <recommendedName>
        <fullName evidence="4">Large ribosomal subunit protein bL17</fullName>
    </recommendedName>
</protein>
<dbReference type="PROSITE" id="PS01167">
    <property type="entry name" value="RIBOSOMAL_L17"/>
    <property type="match status" value="1"/>
</dbReference>
<proteinExistence type="inferred from homology"/>
<dbReference type="InterPro" id="IPR047859">
    <property type="entry name" value="Ribosomal_bL17_CS"/>
</dbReference>
<evidence type="ECO:0000256" key="2">
    <source>
        <dbReference type="ARBA" id="ARBA00022980"/>
    </source>
</evidence>
<evidence type="ECO:0000313" key="7">
    <source>
        <dbReference type="EMBL" id="TDU95347.1"/>
    </source>
</evidence>
<dbReference type="EMBL" id="CP101127">
    <property type="protein sequence ID" value="UTO25653.1"/>
    <property type="molecule type" value="Genomic_DNA"/>
</dbReference>
<accession>A0A063YCG2</accession>
<dbReference type="PANTHER" id="PTHR14413">
    <property type="entry name" value="RIBOSOMAL PROTEIN L17"/>
    <property type="match status" value="1"/>
</dbReference>
<dbReference type="InterPro" id="IPR036373">
    <property type="entry name" value="Ribosomal_bL17_sf"/>
</dbReference>
<evidence type="ECO:0000313" key="10">
    <source>
        <dbReference type="Proteomes" id="UP000294882"/>
    </source>
</evidence>
<dbReference type="InterPro" id="IPR000456">
    <property type="entry name" value="Ribosomal_bL17"/>
</dbReference>
<name>A0A063YCG2_9BACT</name>
<evidence type="ECO:0000256" key="1">
    <source>
        <dbReference type="ARBA" id="ARBA00008777"/>
    </source>
</evidence>
<dbReference type="Proteomes" id="UP000294882">
    <property type="component" value="Unassembled WGS sequence"/>
</dbReference>
<sequence>MANPKQLFRRNSEWWNHVERALVTDLLIYGEIKTTLERAKRIKPKAEKMITLGKTNTLASRRQAIKYLIDKPAKDGKKTSVQHLFDVVAPKYTARNGGYTRIIKLVNRQGDNAKMAIIKLV</sequence>
<evidence type="ECO:0000313" key="8">
    <source>
        <dbReference type="EMBL" id="UTO25653.1"/>
    </source>
</evidence>
<reference evidence="8" key="3">
    <citation type="submission" date="2022-07" db="EMBL/GenBank/DDBJ databases">
        <title>Complete genome of Mycoplasma hyosynoviae B1.</title>
        <authorList>
            <person name="Spergser J."/>
        </authorList>
    </citation>
    <scope>NUCLEOTIDE SEQUENCE</scope>
    <source>
        <strain evidence="8">B1</strain>
    </source>
</reference>
<dbReference type="KEGG" id="mhyv:MHSN_01870"/>
<dbReference type="GO" id="GO:0022625">
    <property type="term" value="C:cytosolic large ribosomal subunit"/>
    <property type="evidence" value="ECO:0007669"/>
    <property type="project" value="TreeGrafter"/>
</dbReference>